<keyword evidence="4" id="KW-1185">Reference proteome</keyword>
<dbReference type="AlphaFoldDB" id="A0A844AYD3"/>
<accession>A0A844AYD3</accession>
<dbReference type="PROSITE" id="PS50405">
    <property type="entry name" value="GST_CTER"/>
    <property type="match status" value="1"/>
</dbReference>
<sequence>MSLTLHYHPLSSYCHKVLIALYELDLAFEAKLVNFGDAGERAAFEALWPTGKIPLLVDGEHVVPETSVIIEYLQGRAGARTTLIPTDAQAALEVRLWDRLFDLYVMTPMQAIIADRLREPAHRDALTVSNARAALAKAYDMIEQHLAGRTWAAGDQFSMADCAAAPSLFYACTLVPYGDNHPLLSAYFERLVARPSVARTLTEAKPFFQYYPGKEGLAARFLQ</sequence>
<comment type="caution">
    <text evidence="3">The sequence shown here is derived from an EMBL/GenBank/DDBJ whole genome shotgun (WGS) entry which is preliminary data.</text>
</comment>
<dbReference type="Pfam" id="PF00043">
    <property type="entry name" value="GST_C"/>
    <property type="match status" value="1"/>
</dbReference>
<feature type="domain" description="GST N-terminal" evidence="1">
    <location>
        <begin position="1"/>
        <end position="81"/>
    </location>
</feature>
<evidence type="ECO:0000259" key="2">
    <source>
        <dbReference type="PROSITE" id="PS50405"/>
    </source>
</evidence>
<dbReference type="PANTHER" id="PTHR44051">
    <property type="entry name" value="GLUTATHIONE S-TRANSFERASE-RELATED"/>
    <property type="match status" value="1"/>
</dbReference>
<dbReference type="GO" id="GO:0016740">
    <property type="term" value="F:transferase activity"/>
    <property type="evidence" value="ECO:0007669"/>
    <property type="project" value="UniProtKB-KW"/>
</dbReference>
<dbReference type="PANTHER" id="PTHR44051:SF8">
    <property type="entry name" value="GLUTATHIONE S-TRANSFERASE GSTA"/>
    <property type="match status" value="1"/>
</dbReference>
<protein>
    <submittedName>
        <fullName evidence="3">Glutathione S-transferase family protein</fullName>
    </submittedName>
</protein>
<dbReference type="SUPFAM" id="SSF52833">
    <property type="entry name" value="Thioredoxin-like"/>
    <property type="match status" value="1"/>
</dbReference>
<feature type="domain" description="GST C-terminal" evidence="2">
    <location>
        <begin position="87"/>
        <end position="213"/>
    </location>
</feature>
<dbReference type="Gene3D" id="1.20.1050.10">
    <property type="match status" value="1"/>
</dbReference>
<dbReference type="CDD" id="cd00299">
    <property type="entry name" value="GST_C_family"/>
    <property type="match status" value="1"/>
</dbReference>
<dbReference type="RefSeq" id="WP_153586865.1">
    <property type="nucleotide sequence ID" value="NZ_WJBU01000026.1"/>
</dbReference>
<dbReference type="InterPro" id="IPR004046">
    <property type="entry name" value="GST_C"/>
</dbReference>
<evidence type="ECO:0000313" key="4">
    <source>
        <dbReference type="Proteomes" id="UP000487350"/>
    </source>
</evidence>
<dbReference type="InterPro" id="IPR036249">
    <property type="entry name" value="Thioredoxin-like_sf"/>
</dbReference>
<evidence type="ECO:0000259" key="1">
    <source>
        <dbReference type="PROSITE" id="PS50404"/>
    </source>
</evidence>
<keyword evidence="3" id="KW-0808">Transferase</keyword>
<name>A0A844AYD3_9BURK</name>
<dbReference type="InterPro" id="IPR004045">
    <property type="entry name" value="Glutathione_S-Trfase_N"/>
</dbReference>
<dbReference type="SUPFAM" id="SSF47616">
    <property type="entry name" value="GST C-terminal domain-like"/>
    <property type="match status" value="1"/>
</dbReference>
<evidence type="ECO:0000313" key="3">
    <source>
        <dbReference type="EMBL" id="MRD49560.1"/>
    </source>
</evidence>
<dbReference type="PROSITE" id="PS50404">
    <property type="entry name" value="GST_NTER"/>
    <property type="match status" value="1"/>
</dbReference>
<dbReference type="EMBL" id="WJBU01000026">
    <property type="protein sequence ID" value="MRD49560.1"/>
    <property type="molecule type" value="Genomic_DNA"/>
</dbReference>
<gene>
    <name evidence="3" type="ORF">GHT07_19980</name>
</gene>
<dbReference type="OrthoDB" id="9782992at2"/>
<dbReference type="SFLD" id="SFLDG00358">
    <property type="entry name" value="Main_(cytGST)"/>
    <property type="match status" value="1"/>
</dbReference>
<dbReference type="Proteomes" id="UP000487350">
    <property type="component" value="Unassembled WGS sequence"/>
</dbReference>
<dbReference type="Pfam" id="PF13417">
    <property type="entry name" value="GST_N_3"/>
    <property type="match status" value="1"/>
</dbReference>
<dbReference type="InterPro" id="IPR036282">
    <property type="entry name" value="Glutathione-S-Trfase_C_sf"/>
</dbReference>
<dbReference type="CDD" id="cd00570">
    <property type="entry name" value="GST_N_family"/>
    <property type="match status" value="1"/>
</dbReference>
<dbReference type="InterPro" id="IPR010987">
    <property type="entry name" value="Glutathione-S-Trfase_C-like"/>
</dbReference>
<dbReference type="Gene3D" id="3.40.30.10">
    <property type="entry name" value="Glutaredoxin"/>
    <property type="match status" value="1"/>
</dbReference>
<proteinExistence type="predicted"/>
<dbReference type="SFLD" id="SFLDS00019">
    <property type="entry name" value="Glutathione_Transferase_(cytos"/>
    <property type="match status" value="1"/>
</dbReference>
<organism evidence="3 4">
    <name type="scientific">Caenimonas koreensis DSM 17982</name>
    <dbReference type="NCBI Taxonomy" id="1121255"/>
    <lineage>
        <taxon>Bacteria</taxon>
        <taxon>Pseudomonadati</taxon>
        <taxon>Pseudomonadota</taxon>
        <taxon>Betaproteobacteria</taxon>
        <taxon>Burkholderiales</taxon>
        <taxon>Comamonadaceae</taxon>
        <taxon>Caenimonas</taxon>
    </lineage>
</organism>
<dbReference type="InterPro" id="IPR040079">
    <property type="entry name" value="Glutathione_S-Trfase"/>
</dbReference>
<reference evidence="3 4" key="1">
    <citation type="submission" date="2019-11" db="EMBL/GenBank/DDBJ databases">
        <title>Caenimonas koreensis gen. nov., sp. nov., isolated from activated sludge.</title>
        <authorList>
            <person name="Seung H.R."/>
        </authorList>
    </citation>
    <scope>NUCLEOTIDE SEQUENCE [LARGE SCALE GENOMIC DNA]</scope>
    <source>
        <strain evidence="3 4">EMB320</strain>
    </source>
</reference>